<gene>
    <name evidence="1" type="ordered locus">Shel_06490</name>
</gene>
<dbReference type="KEGG" id="shi:Shel_06490"/>
<accession>C7N3W7</accession>
<dbReference type="EMBL" id="CP001684">
    <property type="protein sequence ID" value="ACV21708.1"/>
    <property type="molecule type" value="Genomic_DNA"/>
</dbReference>
<proteinExistence type="predicted"/>
<name>C7N3W7_SLAHD</name>
<protein>
    <submittedName>
        <fullName evidence="1">Uncharacterized protein</fullName>
    </submittedName>
</protein>
<dbReference type="STRING" id="471855.Shel_06490"/>
<dbReference type="RefSeq" id="WP_012797813.1">
    <property type="nucleotide sequence ID" value="NC_013165.1"/>
</dbReference>
<keyword evidence="2" id="KW-1185">Reference proteome</keyword>
<dbReference type="Proteomes" id="UP000002026">
    <property type="component" value="Chromosome"/>
</dbReference>
<sequence length="225" mass="26188">MSSFAFSNNGFTSLDDYNLAAIVIALRISPRETVDECLDAIWTELFRSDRRETHAILQDRDTLKTLPYPDTFAPVAEDLSHDEKVRLFDVAFDNCHTEPDQFVRCMRSFLTSSEEFLDAFEYWREDYWLRLFRMSRMSSTAHELFEKTPITIDSDTFNEQTSIANSMIPGTDRLQQRKFASLFESYPADDFEGVSWLEIVLFGMHYLQNSSSAEHQALAERVLKQ</sequence>
<evidence type="ECO:0000313" key="1">
    <source>
        <dbReference type="EMBL" id="ACV21708.1"/>
    </source>
</evidence>
<reference evidence="1 2" key="1">
    <citation type="journal article" date="2009" name="Stand. Genomic Sci.">
        <title>Complete genome sequence of Slackia heliotrinireducens type strain (RHS 1).</title>
        <authorList>
            <person name="Pukall R."/>
            <person name="Lapidus A."/>
            <person name="Nolan M."/>
            <person name="Copeland A."/>
            <person name="Glavina Del Rio T."/>
            <person name="Lucas S."/>
            <person name="Chen F."/>
            <person name="Tice H."/>
            <person name="Cheng J.F."/>
            <person name="Chertkov O."/>
            <person name="Bruce D."/>
            <person name="Goodwin L."/>
            <person name="Kuske C."/>
            <person name="Brettin T."/>
            <person name="Detter J.C."/>
            <person name="Han C."/>
            <person name="Pitluck S."/>
            <person name="Pati A."/>
            <person name="Mavrommatis K."/>
            <person name="Ivanova N."/>
            <person name="Ovchinnikova G."/>
            <person name="Chen A."/>
            <person name="Palaniappan K."/>
            <person name="Schneider S."/>
            <person name="Rohde M."/>
            <person name="Chain P."/>
            <person name="D'haeseleer P."/>
            <person name="Goker M."/>
            <person name="Bristow J."/>
            <person name="Eisen J.A."/>
            <person name="Markowitz V."/>
            <person name="Kyrpides N.C."/>
            <person name="Klenk H.P."/>
            <person name="Hugenholtz P."/>
        </authorList>
    </citation>
    <scope>NUCLEOTIDE SEQUENCE [LARGE SCALE GENOMIC DNA]</scope>
    <source>
        <strain evidence="2">ATCC 29202 / DSM 20476 / NCTC 11029 / RHS 1</strain>
    </source>
</reference>
<dbReference type="AlphaFoldDB" id="C7N3W7"/>
<evidence type="ECO:0000313" key="2">
    <source>
        <dbReference type="Proteomes" id="UP000002026"/>
    </source>
</evidence>
<organism evidence="1 2">
    <name type="scientific">Slackia heliotrinireducens (strain ATCC 29202 / DSM 20476 / NCTC 11029 / RHS 1)</name>
    <name type="common">Peptococcus heliotrinreducens</name>
    <dbReference type="NCBI Taxonomy" id="471855"/>
    <lineage>
        <taxon>Bacteria</taxon>
        <taxon>Bacillati</taxon>
        <taxon>Actinomycetota</taxon>
        <taxon>Coriobacteriia</taxon>
        <taxon>Eggerthellales</taxon>
        <taxon>Eggerthellaceae</taxon>
        <taxon>Slackia</taxon>
    </lineage>
</organism>
<dbReference type="HOGENOM" id="CLU_1229212_0_0_11"/>